<organism evidence="1 2">
    <name type="scientific">Prunus persica</name>
    <name type="common">Peach</name>
    <name type="synonym">Amygdalus persica</name>
    <dbReference type="NCBI Taxonomy" id="3760"/>
    <lineage>
        <taxon>Eukaryota</taxon>
        <taxon>Viridiplantae</taxon>
        <taxon>Streptophyta</taxon>
        <taxon>Embryophyta</taxon>
        <taxon>Tracheophyta</taxon>
        <taxon>Spermatophyta</taxon>
        <taxon>Magnoliopsida</taxon>
        <taxon>eudicotyledons</taxon>
        <taxon>Gunneridae</taxon>
        <taxon>Pentapetalae</taxon>
        <taxon>rosids</taxon>
        <taxon>fabids</taxon>
        <taxon>Rosales</taxon>
        <taxon>Rosaceae</taxon>
        <taxon>Amygdaloideae</taxon>
        <taxon>Amygdaleae</taxon>
        <taxon>Prunus</taxon>
    </lineage>
</organism>
<dbReference type="Proteomes" id="UP000006882">
    <property type="component" value="Chromosome G1"/>
</dbReference>
<sequence length="360" mass="40789">MAVAGDVVLLQNVKITKYGDVVEARTHHYSSLQCLLHPYDSILTKGVNDLIEECRVGIATKEKLRKVVEWVKKSNTTHEFHGCQLQEGQLSRNWKLPEERKQPKDCFSLSQLSRLPDSCKAVFYASVAEIFLPFTLSSPAECELLDKEDMFVSRRLYKTGDGGLATDLICTGCELCGSPLELDSENMFKQNGVALYCSESFNRLHVISLIYKPFMLYVWDESDYAPLLVRNKAAELLFGNIKAERVYSCYRGRKHAGEVDLKEIPTHNSKSIGQTKAAADKGVLVSCSSDVHKKSLETKGKHCFQENMDFYGIWLILLKTLLQQGKNSPFRFEVNVNAGLDKENGRFEMVSVQMRCFRTK</sequence>
<gene>
    <name evidence="1" type="ORF">PRUPE_1G501800</name>
</gene>
<evidence type="ECO:0000313" key="1">
    <source>
        <dbReference type="EMBL" id="ONI34838.1"/>
    </source>
</evidence>
<name>A0A251RFL7_PRUPE</name>
<dbReference type="AlphaFoldDB" id="A0A251RFL7"/>
<dbReference type="PANTHER" id="PTHR38542">
    <property type="entry name" value="OS04G0450500 PROTEIN"/>
    <property type="match status" value="1"/>
</dbReference>
<proteinExistence type="predicted"/>
<protein>
    <submittedName>
        <fullName evidence="1">Uncharacterized protein</fullName>
    </submittedName>
</protein>
<dbReference type="Gramene" id="ONI34838">
    <property type="protein sequence ID" value="ONI34838"/>
    <property type="gene ID" value="PRUPE_1G501800"/>
</dbReference>
<dbReference type="EMBL" id="CM007651">
    <property type="protein sequence ID" value="ONI34838.1"/>
    <property type="molecule type" value="Genomic_DNA"/>
</dbReference>
<accession>A0A251RFL7</accession>
<evidence type="ECO:0000313" key="2">
    <source>
        <dbReference type="Proteomes" id="UP000006882"/>
    </source>
</evidence>
<dbReference type="PANTHER" id="PTHR38542:SF2">
    <property type="entry name" value="REPLICATION FACTOR A C-TERMINAL DOMAIN-CONTAINING PROTEIN"/>
    <property type="match status" value="1"/>
</dbReference>
<keyword evidence="2" id="KW-1185">Reference proteome</keyword>
<reference evidence="1 2" key="1">
    <citation type="journal article" date="2013" name="Nat. Genet.">
        <title>The high-quality draft genome of peach (Prunus persica) identifies unique patterns of genetic diversity, domestication and genome evolution.</title>
        <authorList>
            <consortium name="International Peach Genome Initiative"/>
            <person name="Verde I."/>
            <person name="Abbott A.G."/>
            <person name="Scalabrin S."/>
            <person name="Jung S."/>
            <person name="Shu S."/>
            <person name="Marroni F."/>
            <person name="Zhebentyayeva T."/>
            <person name="Dettori M.T."/>
            <person name="Grimwood J."/>
            <person name="Cattonaro F."/>
            <person name="Zuccolo A."/>
            <person name="Rossini L."/>
            <person name="Jenkins J."/>
            <person name="Vendramin E."/>
            <person name="Meisel L.A."/>
            <person name="Decroocq V."/>
            <person name="Sosinski B."/>
            <person name="Prochnik S."/>
            <person name="Mitros T."/>
            <person name="Policriti A."/>
            <person name="Cipriani G."/>
            <person name="Dondini L."/>
            <person name="Ficklin S."/>
            <person name="Goodstein D.M."/>
            <person name="Xuan P."/>
            <person name="Del Fabbro C."/>
            <person name="Aramini V."/>
            <person name="Copetti D."/>
            <person name="Gonzalez S."/>
            <person name="Horner D.S."/>
            <person name="Falchi R."/>
            <person name="Lucas S."/>
            <person name="Mica E."/>
            <person name="Maldonado J."/>
            <person name="Lazzari B."/>
            <person name="Bielenberg D."/>
            <person name="Pirona R."/>
            <person name="Miculan M."/>
            <person name="Barakat A."/>
            <person name="Testolin R."/>
            <person name="Stella A."/>
            <person name="Tartarini S."/>
            <person name="Tonutti P."/>
            <person name="Arus P."/>
            <person name="Orellana A."/>
            <person name="Wells C."/>
            <person name="Main D."/>
            <person name="Vizzotto G."/>
            <person name="Silva H."/>
            <person name="Salamini F."/>
            <person name="Schmutz J."/>
            <person name="Morgante M."/>
            <person name="Rokhsar D.S."/>
        </authorList>
    </citation>
    <scope>NUCLEOTIDE SEQUENCE [LARGE SCALE GENOMIC DNA]</scope>
    <source>
        <strain evidence="2">cv. Nemared</strain>
    </source>
</reference>